<reference evidence="1" key="1">
    <citation type="journal article" date="2020" name="mSystems">
        <title>Genome- and Community-Level Interaction Insights into Carbon Utilization and Element Cycling Functions of Hydrothermarchaeota in Hydrothermal Sediment.</title>
        <authorList>
            <person name="Zhou Z."/>
            <person name="Liu Y."/>
            <person name="Xu W."/>
            <person name="Pan J."/>
            <person name="Luo Z.H."/>
            <person name="Li M."/>
        </authorList>
    </citation>
    <scope>NUCLEOTIDE SEQUENCE [LARGE SCALE GENOMIC DNA]</scope>
    <source>
        <strain evidence="1">SpSt-751</strain>
    </source>
</reference>
<gene>
    <name evidence="1" type="ORF">ENV35_03620</name>
</gene>
<organism evidence="1">
    <name type="scientific">Dictyoglomus turgidum</name>
    <dbReference type="NCBI Taxonomy" id="513050"/>
    <lineage>
        <taxon>Bacteria</taxon>
        <taxon>Pseudomonadati</taxon>
        <taxon>Dictyoglomota</taxon>
        <taxon>Dictyoglomia</taxon>
        <taxon>Dictyoglomales</taxon>
        <taxon>Dictyoglomaceae</taxon>
        <taxon>Dictyoglomus</taxon>
    </lineage>
</organism>
<dbReference type="AlphaFoldDB" id="A0A7C3WMM8"/>
<protein>
    <submittedName>
        <fullName evidence="1">Uncharacterized protein</fullName>
    </submittedName>
</protein>
<dbReference type="EMBL" id="DTGA01000091">
    <property type="protein sequence ID" value="HGB30947.1"/>
    <property type="molecule type" value="Genomic_DNA"/>
</dbReference>
<sequence length="320" mass="37019">MKLGLLWKARGGRIRKDPQFFDYFTPGDSPQRIRLIQGDYRQKHAHPLTNKIVNDPRPFYIYRKHWYQKRTVICGKDELDNGFCLGCDAGERSSIQIVHTIVHLAYYHDVEYVSKEGRVVFQKDNKPLLVSRICEGKGCPMCKVGKKRYFGKKKHWSLSETKFAQIVAVEDMIGRYCKCGEEVEITGYKCPDCGTPLDSEEGMCQKCAAFVRAIPEYHCKCGNPRPLEIYDIDLSVKKTVTSNNDWELTVVPENPVYSLKDKYKGIDTTPFDFSRIFPVPTIEEQRMIWGNIAYSGLNKEVEYVESEEEFPQPEPEELPF</sequence>
<name>A0A7C3WMM8_9BACT</name>
<accession>A0A7C3WMM8</accession>
<comment type="caution">
    <text evidence="1">The sequence shown here is derived from an EMBL/GenBank/DDBJ whole genome shotgun (WGS) entry which is preliminary data.</text>
</comment>
<proteinExistence type="predicted"/>
<evidence type="ECO:0000313" key="1">
    <source>
        <dbReference type="EMBL" id="HGB30947.1"/>
    </source>
</evidence>